<name>A0A1I6N0P5_9BACT</name>
<dbReference type="EMBL" id="FOZL01000002">
    <property type="protein sequence ID" value="SFS21358.1"/>
    <property type="molecule type" value="Genomic_DNA"/>
</dbReference>
<dbReference type="Proteomes" id="UP000199024">
    <property type="component" value="Unassembled WGS sequence"/>
</dbReference>
<reference evidence="1 2" key="1">
    <citation type="submission" date="2016-10" db="EMBL/GenBank/DDBJ databases">
        <authorList>
            <person name="de Groot N.N."/>
        </authorList>
    </citation>
    <scope>NUCLEOTIDE SEQUENCE [LARGE SCALE GENOMIC DNA]</scope>
    <source>
        <strain evidence="1 2">DSM 21001</strain>
    </source>
</reference>
<organism evidence="1 2">
    <name type="scientific">Granulicella pectinivorans</name>
    <dbReference type="NCBI Taxonomy" id="474950"/>
    <lineage>
        <taxon>Bacteria</taxon>
        <taxon>Pseudomonadati</taxon>
        <taxon>Acidobacteriota</taxon>
        <taxon>Terriglobia</taxon>
        <taxon>Terriglobales</taxon>
        <taxon>Acidobacteriaceae</taxon>
        <taxon>Granulicella</taxon>
    </lineage>
</organism>
<accession>A0A1I6N0P5</accession>
<gene>
    <name evidence="1" type="ORF">SAMN05421771_4160</name>
</gene>
<dbReference type="STRING" id="474950.SAMN05421771_4160"/>
<keyword evidence="2" id="KW-1185">Reference proteome</keyword>
<protein>
    <submittedName>
        <fullName evidence="1">Uncharacterized protein</fullName>
    </submittedName>
</protein>
<dbReference type="AlphaFoldDB" id="A0A1I6N0P5"/>
<sequence length="127" mass="14193">MEVCRLTYGELGAALEQKAAAQETITYNDLARQLGLQKVDNLFSNHPFKAFLSNEMHGTRSNSAPFARLSLFKKQPGVPVEDSFDLSPSIVESRYRKATKIRSGSGSERSYLRISILHVNSKRSRSS</sequence>
<proteinExistence type="predicted"/>
<evidence type="ECO:0000313" key="2">
    <source>
        <dbReference type="Proteomes" id="UP000199024"/>
    </source>
</evidence>
<evidence type="ECO:0000313" key="1">
    <source>
        <dbReference type="EMBL" id="SFS21358.1"/>
    </source>
</evidence>